<reference evidence="3 4" key="1">
    <citation type="submission" date="2018-02" db="EMBL/GenBank/DDBJ databases">
        <title>8 Nocardia nova and 1 Nocardia cyriacigeorgica strain used for evolution to TMP-SMX.</title>
        <authorList>
            <person name="Mehta H."/>
            <person name="Weng J."/>
            <person name="Shamoo Y."/>
        </authorList>
    </citation>
    <scope>NUCLEOTIDE SEQUENCE [LARGE SCALE GENOMIC DNA]</scope>
    <source>
        <strain evidence="3 4">BAA2227</strain>
    </source>
</reference>
<organism evidence="3 4">
    <name type="scientific">Nocardia nova</name>
    <dbReference type="NCBI Taxonomy" id="37330"/>
    <lineage>
        <taxon>Bacteria</taxon>
        <taxon>Bacillati</taxon>
        <taxon>Actinomycetota</taxon>
        <taxon>Actinomycetes</taxon>
        <taxon>Mycobacteriales</taxon>
        <taxon>Nocardiaceae</taxon>
        <taxon>Nocardia</taxon>
    </lineage>
</organism>
<dbReference type="EMBL" id="PSZD01000039">
    <property type="protein sequence ID" value="PPJ19870.1"/>
    <property type="molecule type" value="Genomic_DNA"/>
</dbReference>
<dbReference type="SUPFAM" id="SSF56112">
    <property type="entry name" value="Protein kinase-like (PK-like)"/>
    <property type="match status" value="1"/>
</dbReference>
<feature type="compositionally biased region" description="Low complexity" evidence="1">
    <location>
        <begin position="92"/>
        <end position="104"/>
    </location>
</feature>
<name>A0A2S5ZVD5_9NOCA</name>
<protein>
    <recommendedName>
        <fullName evidence="2">Protein kinase domain-containing protein</fullName>
    </recommendedName>
</protein>
<evidence type="ECO:0000259" key="2">
    <source>
        <dbReference type="PROSITE" id="PS50011"/>
    </source>
</evidence>
<keyword evidence="4" id="KW-1185">Reference proteome</keyword>
<evidence type="ECO:0000256" key="1">
    <source>
        <dbReference type="SAM" id="MobiDB-lite"/>
    </source>
</evidence>
<dbReference type="InterPro" id="IPR011009">
    <property type="entry name" value="Kinase-like_dom_sf"/>
</dbReference>
<feature type="region of interest" description="Disordered" evidence="1">
    <location>
        <begin position="46"/>
        <end position="104"/>
    </location>
</feature>
<dbReference type="Proteomes" id="UP000238356">
    <property type="component" value="Unassembled WGS sequence"/>
</dbReference>
<dbReference type="GO" id="GO:0004672">
    <property type="term" value="F:protein kinase activity"/>
    <property type="evidence" value="ECO:0007669"/>
    <property type="project" value="InterPro"/>
</dbReference>
<proteinExistence type="predicted"/>
<dbReference type="AlphaFoldDB" id="A0A2S5ZVD5"/>
<sequence length="104" mass="11637">MGLVIELIADAAEALDYTHAHGVLHRDVKLASLLIERDSPHGLHALLTDSRRTSDAEPIDECPRTSRPLPLDSHQQPRTRRSRRFAGQNQPVISSIDSVRSIRK</sequence>
<comment type="caution">
    <text evidence="3">The sequence shown here is derived from an EMBL/GenBank/DDBJ whole genome shotgun (WGS) entry which is preliminary data.</text>
</comment>
<feature type="domain" description="Protein kinase" evidence="2">
    <location>
        <begin position="1"/>
        <end position="104"/>
    </location>
</feature>
<accession>A0A2S5ZVD5</accession>
<dbReference type="GO" id="GO:0005524">
    <property type="term" value="F:ATP binding"/>
    <property type="evidence" value="ECO:0007669"/>
    <property type="project" value="InterPro"/>
</dbReference>
<dbReference type="Gene3D" id="1.10.510.10">
    <property type="entry name" value="Transferase(Phosphotransferase) domain 1"/>
    <property type="match status" value="1"/>
</dbReference>
<evidence type="ECO:0000313" key="3">
    <source>
        <dbReference type="EMBL" id="PPJ19870.1"/>
    </source>
</evidence>
<dbReference type="PROSITE" id="PS50011">
    <property type="entry name" value="PROTEIN_KINASE_DOM"/>
    <property type="match status" value="1"/>
</dbReference>
<evidence type="ECO:0000313" key="4">
    <source>
        <dbReference type="Proteomes" id="UP000238356"/>
    </source>
</evidence>
<dbReference type="InterPro" id="IPR000719">
    <property type="entry name" value="Prot_kinase_dom"/>
</dbReference>
<gene>
    <name evidence="3" type="ORF">C5F51_34350</name>
</gene>